<dbReference type="Proteomes" id="UP000299102">
    <property type="component" value="Unassembled WGS sequence"/>
</dbReference>
<proteinExistence type="predicted"/>
<organism evidence="2 3">
    <name type="scientific">Eumeta variegata</name>
    <name type="common">Bagworm moth</name>
    <name type="synonym">Eumeta japonica</name>
    <dbReference type="NCBI Taxonomy" id="151549"/>
    <lineage>
        <taxon>Eukaryota</taxon>
        <taxon>Metazoa</taxon>
        <taxon>Ecdysozoa</taxon>
        <taxon>Arthropoda</taxon>
        <taxon>Hexapoda</taxon>
        <taxon>Insecta</taxon>
        <taxon>Pterygota</taxon>
        <taxon>Neoptera</taxon>
        <taxon>Endopterygota</taxon>
        <taxon>Lepidoptera</taxon>
        <taxon>Glossata</taxon>
        <taxon>Ditrysia</taxon>
        <taxon>Tineoidea</taxon>
        <taxon>Psychidae</taxon>
        <taxon>Oiketicinae</taxon>
        <taxon>Eumeta</taxon>
    </lineage>
</organism>
<dbReference type="OrthoDB" id="414730at2759"/>
<gene>
    <name evidence="2" type="ORF">EVAR_37070_1</name>
</gene>
<keyword evidence="3" id="KW-1185">Reference proteome</keyword>
<feature type="transmembrane region" description="Helical" evidence="1">
    <location>
        <begin position="12"/>
        <end position="32"/>
    </location>
</feature>
<sequence>MRNLSEVETARLVYFGCVHSPMSYGILLWGSAADIHRIFVLQKRTVRAIYKFGPRASLRNKFKTAGRERACAHCALRCETTIILFNLFRLKCLWPRRSWDDCVTFTASPRYLLLRGGYGRTCHPLQMRRACQHLKLIAEEASAKLITYNLLATLKTSAVLIGAAERCKHLPVVTQMLCTVWLQVMVAEFILATPKDVGVSGAGASASSDVCAPTRATRFSSTAAGRGEPRMDNENLQIFRA</sequence>
<keyword evidence="1" id="KW-0472">Membrane</keyword>
<dbReference type="AlphaFoldDB" id="A0A4C1WIR0"/>
<evidence type="ECO:0000256" key="1">
    <source>
        <dbReference type="SAM" id="Phobius"/>
    </source>
</evidence>
<accession>A0A4C1WIR0</accession>
<evidence type="ECO:0000313" key="3">
    <source>
        <dbReference type="Proteomes" id="UP000299102"/>
    </source>
</evidence>
<keyword evidence="1" id="KW-0812">Transmembrane</keyword>
<name>A0A4C1WIR0_EUMVA</name>
<comment type="caution">
    <text evidence="2">The sequence shown here is derived from an EMBL/GenBank/DDBJ whole genome shotgun (WGS) entry which is preliminary data.</text>
</comment>
<evidence type="ECO:0000313" key="2">
    <source>
        <dbReference type="EMBL" id="GBP49985.1"/>
    </source>
</evidence>
<keyword evidence="1" id="KW-1133">Transmembrane helix</keyword>
<dbReference type="EMBL" id="BGZK01000555">
    <property type="protein sequence ID" value="GBP49985.1"/>
    <property type="molecule type" value="Genomic_DNA"/>
</dbReference>
<reference evidence="2 3" key="1">
    <citation type="journal article" date="2019" name="Commun. Biol.">
        <title>The bagworm genome reveals a unique fibroin gene that provides high tensile strength.</title>
        <authorList>
            <person name="Kono N."/>
            <person name="Nakamura H."/>
            <person name="Ohtoshi R."/>
            <person name="Tomita M."/>
            <person name="Numata K."/>
            <person name="Arakawa K."/>
        </authorList>
    </citation>
    <scope>NUCLEOTIDE SEQUENCE [LARGE SCALE GENOMIC DNA]</scope>
</reference>
<protein>
    <submittedName>
        <fullName evidence="2">Uncharacterized protein</fullName>
    </submittedName>
</protein>